<name>A0A6J4LBK3_9HYPH</name>
<proteinExistence type="predicted"/>
<dbReference type="AlphaFoldDB" id="A0A6J4LBK3"/>
<sequence>DRGPPGDPGTTAKALAERRGRPDQAWVRLRAGVRDHADGRARGPRRGPRQARHGRTAAALGAEAFGAGADGSRSGRGGSGRDEEL</sequence>
<gene>
    <name evidence="2" type="ORF">AVDCRST_MAG90-1406</name>
</gene>
<feature type="non-terminal residue" evidence="2">
    <location>
        <position position="85"/>
    </location>
</feature>
<feature type="compositionally biased region" description="Basic residues" evidence="1">
    <location>
        <begin position="42"/>
        <end position="55"/>
    </location>
</feature>
<organism evidence="2">
    <name type="scientific">uncultured Microvirga sp</name>
    <dbReference type="NCBI Taxonomy" id="412392"/>
    <lineage>
        <taxon>Bacteria</taxon>
        <taxon>Pseudomonadati</taxon>
        <taxon>Pseudomonadota</taxon>
        <taxon>Alphaproteobacteria</taxon>
        <taxon>Hyphomicrobiales</taxon>
        <taxon>Methylobacteriaceae</taxon>
        <taxon>Microvirga</taxon>
        <taxon>environmental samples</taxon>
    </lineage>
</organism>
<feature type="compositionally biased region" description="Low complexity" evidence="1">
    <location>
        <begin position="56"/>
        <end position="72"/>
    </location>
</feature>
<feature type="region of interest" description="Disordered" evidence="1">
    <location>
        <begin position="1"/>
        <end position="85"/>
    </location>
</feature>
<reference evidence="2" key="1">
    <citation type="submission" date="2020-02" db="EMBL/GenBank/DDBJ databases">
        <authorList>
            <person name="Meier V. D."/>
        </authorList>
    </citation>
    <scope>NUCLEOTIDE SEQUENCE</scope>
    <source>
        <strain evidence="2">AVDCRST_MAG90</strain>
    </source>
</reference>
<dbReference type="EMBL" id="CADCUC010000267">
    <property type="protein sequence ID" value="CAA9328860.1"/>
    <property type="molecule type" value="Genomic_DNA"/>
</dbReference>
<evidence type="ECO:0000313" key="2">
    <source>
        <dbReference type="EMBL" id="CAA9328860.1"/>
    </source>
</evidence>
<feature type="non-terminal residue" evidence="2">
    <location>
        <position position="1"/>
    </location>
</feature>
<protein>
    <submittedName>
        <fullName evidence="2">Uncharacterized protein</fullName>
    </submittedName>
</protein>
<feature type="compositionally biased region" description="Basic and acidic residues" evidence="1">
    <location>
        <begin position="32"/>
        <end position="41"/>
    </location>
</feature>
<evidence type="ECO:0000256" key="1">
    <source>
        <dbReference type="SAM" id="MobiDB-lite"/>
    </source>
</evidence>
<accession>A0A6J4LBK3</accession>